<feature type="region of interest" description="Disordered" evidence="1">
    <location>
        <begin position="1"/>
        <end position="45"/>
    </location>
</feature>
<dbReference type="Proteomes" id="UP000005266">
    <property type="component" value="Segment"/>
</dbReference>
<dbReference type="EMBL" id="HQ317390">
    <property type="protein sequence ID" value="AFK66669.1"/>
    <property type="molecule type" value="Genomic_DNA"/>
</dbReference>
<keyword evidence="3" id="KW-1185">Reference proteome</keyword>
<reference evidence="2 3" key="1">
    <citation type="journal article" date="2013" name="Extremophiles">
        <title>Genomic analysis of cold-active Colwelliaphage 9A and psychrophilic phage-host interactions.</title>
        <authorList>
            <person name="Colangelo-Lillis J.R."/>
            <person name="Deming J.W."/>
        </authorList>
    </citation>
    <scope>NUCLEOTIDE SEQUENCE [LARGE SCALE GENOMIC DNA]</scope>
    <source>
        <strain evidence="2">9A</strain>
    </source>
</reference>
<accession>I3UMF4</accession>
<organism evidence="2 3">
    <name type="scientific">Colwellia phage 9A</name>
    <dbReference type="NCBI Taxonomy" id="765765"/>
    <lineage>
        <taxon>Viruses</taxon>
        <taxon>Duplodnaviria</taxon>
        <taxon>Heunggongvirae</taxon>
        <taxon>Uroviricota</taxon>
        <taxon>Caudoviricetes</taxon>
        <taxon>Franklinbayvirus</taxon>
        <taxon>Franklinbayvirus fv9A</taxon>
    </lineage>
</organism>
<name>I3UMF4_9CAUD</name>
<dbReference type="KEGG" id="vg:13165490"/>
<feature type="region of interest" description="Disordered" evidence="1">
    <location>
        <begin position="67"/>
        <end position="88"/>
    </location>
</feature>
<evidence type="ECO:0000256" key="1">
    <source>
        <dbReference type="SAM" id="MobiDB-lite"/>
    </source>
</evidence>
<sequence>MSDDVTDNNNSKKGFASFSPEKKEKALAKSVATRKRNKEEKAQKVLQATALRDKADKLIKQAEMLQQEADELDGKCSSDKSKKKKNAELVNAIDERFRDSVSAQYLKMMKQHAIKNNHSVDELTTPSFIAMDILMSPTASTKEKLEAQKLLQQFENAKPTLKPEEDTDVIGNKQEEFNKLMLSLDNASPKR</sequence>
<gene>
    <name evidence="2" type="ORF">COPG_00073</name>
</gene>
<proteinExistence type="predicted"/>
<dbReference type="GeneID" id="13165490"/>
<evidence type="ECO:0000313" key="2">
    <source>
        <dbReference type="EMBL" id="AFK66669.1"/>
    </source>
</evidence>
<dbReference type="RefSeq" id="YP_006489259.1">
    <property type="nucleotide sequence ID" value="NC_018088.1"/>
</dbReference>
<protein>
    <submittedName>
        <fullName evidence="2">Uncharacterized protein</fullName>
    </submittedName>
</protein>
<evidence type="ECO:0000313" key="3">
    <source>
        <dbReference type="Proteomes" id="UP000005266"/>
    </source>
</evidence>